<comment type="caution">
    <text evidence="2">The sequence shown here is derived from an EMBL/GenBank/DDBJ whole genome shotgun (WGS) entry which is preliminary data.</text>
</comment>
<protein>
    <submittedName>
        <fullName evidence="2">Uncharacterized protein</fullName>
    </submittedName>
</protein>
<feature type="region of interest" description="Disordered" evidence="1">
    <location>
        <begin position="497"/>
        <end position="537"/>
    </location>
</feature>
<feature type="compositionally biased region" description="Basic and acidic residues" evidence="1">
    <location>
        <begin position="217"/>
        <end position="236"/>
    </location>
</feature>
<accession>A0ABQ5IUX5</accession>
<evidence type="ECO:0000313" key="2">
    <source>
        <dbReference type="EMBL" id="GJU04047.1"/>
    </source>
</evidence>
<sequence>MDNYTEENCGLLYAKAKLARIATDEALSENYSSTEQVNSIQQLIAYCLITRTKVDTREIIYSDLVTRLTNKFGSLPNVPGDSNSTKDPSKVTLIELTASMISVNNLESSVSPFPFSGKKKKTKSQTMSKPKPKTQGPKAFETLPQKRKQPKTQKTPVIQDTQTPPTEKVPMEDSDQTQSGTRKSNPFPEGKPTNAKDIEGNIQPAGMGLPSTQLDEGTSKSKTLPEGKTTDPKDSEGNEQPVDMGLPSTILGEGISKTKPLPEGENIEDKDLERYKPITDMESSTPPVTALSRIDAEYQVDQTQSTRFEDDLLEESDDDVFEAGKEIDEDIQEHETEETYTRQSTEEQHSQEHQSPLHPIVLYAQVAEDTWENHEEAAALYADLKWGLEDFINISFTKRILDNLKEVQDAVKEDLALNKKILEAIEAYTKNSTTLTKLLTLVKSFDFPSLKTNVESLNATITTQNDHLAKIQLTDTIIEVPIPQTQLTGPVIEITLPKQPESPHVTPNPDRGKGKVTNDVESPPKLVKASSEVRPGPDEPVRVPFEINVYLFGLQRTTNNAFASSVPRRVHQGNKHQSDKLKKQKQSIGVPADVCAVCFGDKDAEQ</sequence>
<evidence type="ECO:0000313" key="3">
    <source>
        <dbReference type="Proteomes" id="UP001151760"/>
    </source>
</evidence>
<feature type="compositionally biased region" description="Basic and acidic residues" evidence="1">
    <location>
        <begin position="267"/>
        <end position="279"/>
    </location>
</feature>
<feature type="region of interest" description="Disordered" evidence="1">
    <location>
        <begin position="328"/>
        <end position="356"/>
    </location>
</feature>
<dbReference type="Proteomes" id="UP001151760">
    <property type="component" value="Unassembled WGS sequence"/>
</dbReference>
<gene>
    <name evidence="2" type="ORF">Tco_1114385</name>
</gene>
<reference evidence="2" key="1">
    <citation type="journal article" date="2022" name="Int. J. Mol. Sci.">
        <title>Draft Genome of Tanacetum Coccineum: Genomic Comparison of Closely Related Tanacetum-Family Plants.</title>
        <authorList>
            <person name="Yamashiro T."/>
            <person name="Shiraishi A."/>
            <person name="Nakayama K."/>
            <person name="Satake H."/>
        </authorList>
    </citation>
    <scope>NUCLEOTIDE SEQUENCE</scope>
</reference>
<feature type="compositionally biased region" description="Basic and acidic residues" evidence="1">
    <location>
        <begin position="333"/>
        <end position="352"/>
    </location>
</feature>
<dbReference type="EMBL" id="BQNB010021212">
    <property type="protein sequence ID" value="GJU04047.1"/>
    <property type="molecule type" value="Genomic_DNA"/>
</dbReference>
<reference evidence="2" key="2">
    <citation type="submission" date="2022-01" db="EMBL/GenBank/DDBJ databases">
        <authorList>
            <person name="Yamashiro T."/>
            <person name="Shiraishi A."/>
            <person name="Satake H."/>
            <person name="Nakayama K."/>
        </authorList>
    </citation>
    <scope>NUCLEOTIDE SEQUENCE</scope>
</reference>
<feature type="region of interest" description="Disordered" evidence="1">
    <location>
        <begin position="563"/>
        <end position="586"/>
    </location>
</feature>
<feature type="region of interest" description="Disordered" evidence="1">
    <location>
        <begin position="108"/>
        <end position="288"/>
    </location>
</feature>
<proteinExistence type="predicted"/>
<evidence type="ECO:0000256" key="1">
    <source>
        <dbReference type="SAM" id="MobiDB-lite"/>
    </source>
</evidence>
<name>A0ABQ5IUX5_9ASTR</name>
<keyword evidence="3" id="KW-1185">Reference proteome</keyword>
<organism evidence="2 3">
    <name type="scientific">Tanacetum coccineum</name>
    <dbReference type="NCBI Taxonomy" id="301880"/>
    <lineage>
        <taxon>Eukaryota</taxon>
        <taxon>Viridiplantae</taxon>
        <taxon>Streptophyta</taxon>
        <taxon>Embryophyta</taxon>
        <taxon>Tracheophyta</taxon>
        <taxon>Spermatophyta</taxon>
        <taxon>Magnoliopsida</taxon>
        <taxon>eudicotyledons</taxon>
        <taxon>Gunneridae</taxon>
        <taxon>Pentapetalae</taxon>
        <taxon>asterids</taxon>
        <taxon>campanulids</taxon>
        <taxon>Asterales</taxon>
        <taxon>Asteraceae</taxon>
        <taxon>Asteroideae</taxon>
        <taxon>Anthemideae</taxon>
        <taxon>Anthemidinae</taxon>
        <taxon>Tanacetum</taxon>
    </lineage>
</organism>